<dbReference type="Proteomes" id="UP001195941">
    <property type="component" value="Unassembled WGS sequence"/>
</dbReference>
<comment type="caution">
    <text evidence="2">The sequence shown here is derived from an EMBL/GenBank/DDBJ whole genome shotgun (WGS) entry which is preliminary data.</text>
</comment>
<evidence type="ECO:0000313" key="3">
    <source>
        <dbReference type="Proteomes" id="UP001195941"/>
    </source>
</evidence>
<protein>
    <submittedName>
        <fullName evidence="2">ABC transporter substrate-binding protein</fullName>
    </submittedName>
</protein>
<dbReference type="SUPFAM" id="SSF53807">
    <property type="entry name" value="Helical backbone' metal receptor"/>
    <property type="match status" value="1"/>
</dbReference>
<evidence type="ECO:0000313" key="2">
    <source>
        <dbReference type="EMBL" id="MBR9653131.1"/>
    </source>
</evidence>
<reference evidence="2 3" key="1">
    <citation type="journal article" date="2021" name="Arch. Microbiol.">
        <title>Thalassobius aquimarinus sp. nov., isolated from the Sea of Japan seashore.</title>
        <authorList>
            <person name="Kurilenko V.V."/>
            <person name="Romanenko L.A."/>
            <person name="Chernysheva N.Y."/>
            <person name="Velansky P.V."/>
            <person name="Tekutyeva L.A."/>
            <person name="Isaeva M.P."/>
            <person name="Mikhailov V.V."/>
        </authorList>
    </citation>
    <scope>NUCLEOTIDE SEQUENCE [LARGE SCALE GENOMIC DNA]</scope>
    <source>
        <strain evidence="2 3">KMM 8518</strain>
    </source>
</reference>
<dbReference type="PROSITE" id="PS50983">
    <property type="entry name" value="FE_B12_PBP"/>
    <property type="match status" value="1"/>
</dbReference>
<dbReference type="Gene3D" id="3.40.50.1980">
    <property type="entry name" value="Nitrogenase molybdenum iron protein domain"/>
    <property type="match status" value="2"/>
</dbReference>
<accession>A0ABS5HW10</accession>
<sequence length="265" mass="28609">MAVAGEDPARPARVVSLNLCTDQLAMMLAGDGQLLSVSHLAYDPRSSAMAEDARGYHKNHELAEEIYLLDPGLVLAGRYSDRATVSMLKRLGIPVAVFDPAYSLDDVRARITEMGAALRQQERAAAMLRDFDTRLADLQAEVTRRPRTAIYHANGYTTGDRTLSGQILLAAGLANVASEAGLSSGGVMPLEVLALAAPEALVTGTPYPGASRSEEILDHPVVETLRHTLPGTRIADHDWLCGTPYVLRAIEDIAALRRRIEQEGQ</sequence>
<proteinExistence type="predicted"/>
<keyword evidence="3" id="KW-1185">Reference proteome</keyword>
<feature type="domain" description="Fe/B12 periplasmic-binding" evidence="1">
    <location>
        <begin position="13"/>
        <end position="265"/>
    </location>
</feature>
<name>A0ABS5HW10_9RHOB</name>
<gene>
    <name evidence="2" type="ORF">IT775_18595</name>
</gene>
<dbReference type="PANTHER" id="PTHR30535">
    <property type="entry name" value="VITAMIN B12-BINDING PROTEIN"/>
    <property type="match status" value="1"/>
</dbReference>
<dbReference type="RefSeq" id="WP_212702755.1">
    <property type="nucleotide sequence ID" value="NZ_JADMKU010000023.1"/>
</dbReference>
<dbReference type="InterPro" id="IPR002491">
    <property type="entry name" value="ABC_transptr_periplasmic_BD"/>
</dbReference>
<organism evidence="2 3">
    <name type="scientific">Thalassovita aquimarina</name>
    <dbReference type="NCBI Taxonomy" id="2785917"/>
    <lineage>
        <taxon>Bacteria</taxon>
        <taxon>Pseudomonadati</taxon>
        <taxon>Pseudomonadota</taxon>
        <taxon>Alphaproteobacteria</taxon>
        <taxon>Rhodobacterales</taxon>
        <taxon>Roseobacteraceae</taxon>
        <taxon>Thalassovita</taxon>
    </lineage>
</organism>
<evidence type="ECO:0000259" key="1">
    <source>
        <dbReference type="PROSITE" id="PS50983"/>
    </source>
</evidence>
<dbReference type="PANTHER" id="PTHR30535:SF34">
    <property type="entry name" value="MOLYBDATE-BINDING PROTEIN MOLA"/>
    <property type="match status" value="1"/>
</dbReference>
<dbReference type="Pfam" id="PF01497">
    <property type="entry name" value="Peripla_BP_2"/>
    <property type="match status" value="1"/>
</dbReference>
<dbReference type="EMBL" id="JADMKU010000023">
    <property type="protein sequence ID" value="MBR9653131.1"/>
    <property type="molecule type" value="Genomic_DNA"/>
</dbReference>
<dbReference type="InterPro" id="IPR050902">
    <property type="entry name" value="ABC_Transporter_SBP"/>
</dbReference>